<evidence type="ECO:0000313" key="2">
    <source>
        <dbReference type="EMBL" id="MBB4957066.1"/>
    </source>
</evidence>
<keyword evidence="1" id="KW-0472">Membrane</keyword>
<dbReference type="AlphaFoldDB" id="A0A7W7SLX8"/>
<proteinExistence type="predicted"/>
<comment type="caution">
    <text evidence="2">The sequence shown here is derived from an EMBL/GenBank/DDBJ whole genome shotgun (WGS) entry which is preliminary data.</text>
</comment>
<sequence length="330" mass="34959">MLAIVGVSALTGPVAAADPGEDLDTIGIKLMEAPADRRDDSRAQRYIIDHLAPGTTIRRQVEISNRTDKRKRIQLYAAAADVQGEQFRFGEGRTANELSSWTSLSQPEVTLEPGQNQAVTTTIAVPPTASAGERYAVVWASAASDPKPNAVAKVHRVGIRVYLDVGPGGEPASGFDIEEFTTSRAADGRPSLTVKVTNTGGRALDLSGTLWLTDEPGEIRAGPFPVVEGTTLAPEQTGKVTVALPSRLDNGPWKAELTLTSGVVRRTATMVVTFPDPGDPPATFKASNVRMIFTGSAAAGLLVLVGIILFLRRAQLKSLAAAVTGARRRR</sequence>
<evidence type="ECO:0000313" key="3">
    <source>
        <dbReference type="Proteomes" id="UP000578819"/>
    </source>
</evidence>
<dbReference type="Proteomes" id="UP000578819">
    <property type="component" value="Unassembled WGS sequence"/>
</dbReference>
<accession>A0A7W7SLX8</accession>
<name>A0A7W7SLX8_9ACTN</name>
<reference evidence="2 3" key="1">
    <citation type="submission" date="2020-08" db="EMBL/GenBank/DDBJ databases">
        <title>Sequencing the genomes of 1000 actinobacteria strains.</title>
        <authorList>
            <person name="Klenk H.-P."/>
        </authorList>
    </citation>
    <scope>NUCLEOTIDE SEQUENCE [LARGE SCALE GENOMIC DNA]</scope>
    <source>
        <strain evidence="2 3">DSM 45886</strain>
    </source>
</reference>
<gene>
    <name evidence="2" type="ORF">FHR38_000799</name>
</gene>
<keyword evidence="1" id="KW-1133">Transmembrane helix</keyword>
<keyword evidence="3" id="KW-1185">Reference proteome</keyword>
<evidence type="ECO:0008006" key="4">
    <source>
        <dbReference type="Google" id="ProtNLM"/>
    </source>
</evidence>
<feature type="transmembrane region" description="Helical" evidence="1">
    <location>
        <begin position="291"/>
        <end position="311"/>
    </location>
</feature>
<organism evidence="2 3">
    <name type="scientific">Micromonospora polyrhachis</name>
    <dbReference type="NCBI Taxonomy" id="1282883"/>
    <lineage>
        <taxon>Bacteria</taxon>
        <taxon>Bacillati</taxon>
        <taxon>Actinomycetota</taxon>
        <taxon>Actinomycetes</taxon>
        <taxon>Micromonosporales</taxon>
        <taxon>Micromonosporaceae</taxon>
        <taxon>Micromonospora</taxon>
    </lineage>
</organism>
<evidence type="ECO:0000256" key="1">
    <source>
        <dbReference type="SAM" id="Phobius"/>
    </source>
</evidence>
<protein>
    <recommendedName>
        <fullName evidence="4">Peptidase</fullName>
    </recommendedName>
</protein>
<dbReference type="RefSeq" id="WP_221448902.1">
    <property type="nucleotide sequence ID" value="NZ_JACHJW010000001.1"/>
</dbReference>
<keyword evidence="1" id="KW-0812">Transmembrane</keyword>
<dbReference type="EMBL" id="JACHJW010000001">
    <property type="protein sequence ID" value="MBB4957066.1"/>
    <property type="molecule type" value="Genomic_DNA"/>
</dbReference>